<feature type="region of interest" description="Disordered" evidence="1">
    <location>
        <begin position="290"/>
        <end position="616"/>
    </location>
</feature>
<proteinExistence type="predicted"/>
<sequence length="1328" mass="147263">MLKWVRRRRAMSAKTSRKEFSPKQFMKQPQNNGNVPITYPPEPPDDENMNEIVSDDVDLAVIMPDGKVKHVTVNSNIPMLDLLVNLAASSRLNPSGFTIVLLSEETGKAKDYKPNQTIGSLCVKSSESSNRGKRATLELKSKKLDKKSSAKQSQPFEMTYRFTVNLPQSQKKVLRISQTTPLETVHRQICGEKRLDPAHFIFKLPGDPQGMVDMSRTVGELGNNEINLIARTVTMDSAKSMPDLSVGRSQSVRLDPSPSYMPMAGEGKKKKGFFSFLKKDKKFNLQAAHMEVDRGPPPAPISGGSPPLRRKSDQQVARPRTMYTSSPAIDIDTRPKSLMVSQVEVLPEPKPKTNNQTVKEKVIPPPRTKKRKAPAPPPPQNQPPAKTVQVEISVEKQNIEKEAVMSDRLPSVNENEASNSMSATSEKNRTEQLAQKLHSRNSSDSSGYHELTLSGAESPDAGRIDENLQIIIDTTSIDSGEQMNGDSGIRDISPPRRKPHPAQTMEVGASQTLPLHKEEKKGPPRARSLERDEQKKKSQGKKRKAAPPPPPTAAIPPSSSDHPSPVANSQSVPPQPTVAITVVTATDPPPSSPPATEKTSGSPRTNDHELTTEDEDALAVAEVMAEFDRGLESPRMMMVENDSIKTEDIELEQPIKNQRPCSFVAPPPPMEPPPADSETVDYNIFIGSRVDMVDVGVETSDDSGSEGPESSPVSIHSRPESRNSVSSVNTIEDINMAFELTIAVAEQAMKDDTDNDEQDGKKVKEEASRFVKDMEKMNQEEVPIPQEEVITREMVLAEESYPTQRENQALGEADDMTKEEKRRSKSEDYEVSEITYNVMIDSAPPEFQDSEPVMEGVVDYNDKDEEEVTETIEVFSPFEYMRSTCPHDLTDGHARDDEEVKQKEVLVFNVEDLKSPESPRTSEVKPVAEPPQPPKVEVIKRPPTPPKEKQPEALVFTLDDLQNVNFSGARKREVQPPPQKTKQPSALASKEVIKLDKKEEEEEEEEVEVVVRRVYTEENEGFSNPVIDLDSLGVEDRGEISVKDRCTELSFSPNSEGEQEHVLEEKSISMINLPAKRQQTGGQGEEVIQSVRVEKSHSPRALFQEKSNDQVRSQHKLSVNDSGLDMEMNGSEVNEEEIGEGQKQQDLQNQFSQWQQQLVQNQALLSSTENLNTEDSSTQLQAQLQAQLKAQQEMMLKMQQSMQLLALQQQKAEREPIPAKVELLQTGPQKQQVVATPVTPPAAPPAPPPAPSLPQNGSVKTGGKGISTHDAKPASSLVVKPKGKGRRIIEPPKLDPREELMIAIRNSNGMNSLNQVPVKKTKWHKALH</sequence>
<evidence type="ECO:0000313" key="4">
    <source>
        <dbReference type="Proteomes" id="UP000242188"/>
    </source>
</evidence>
<dbReference type="PANTHER" id="PTHR21557">
    <property type="entry name" value="CORDON-BLEU"/>
    <property type="match status" value="1"/>
</dbReference>
<feature type="compositionally biased region" description="Basic and acidic residues" evidence="1">
    <location>
        <begin position="515"/>
        <end position="536"/>
    </location>
</feature>
<feature type="domain" description="Cordon-bleu ubiquitin-like" evidence="2">
    <location>
        <begin position="157"/>
        <end position="227"/>
    </location>
</feature>
<accession>A0A210PVH5</accession>
<dbReference type="Pfam" id="PF09469">
    <property type="entry name" value="Cobl"/>
    <property type="match status" value="1"/>
</dbReference>
<feature type="compositionally biased region" description="Pro residues" evidence="1">
    <location>
        <begin position="1238"/>
        <end position="1252"/>
    </location>
</feature>
<feature type="region of interest" description="Disordered" evidence="1">
    <location>
        <begin position="1075"/>
        <end position="1149"/>
    </location>
</feature>
<feature type="compositionally biased region" description="Pro residues" evidence="1">
    <location>
        <begin position="665"/>
        <end position="675"/>
    </location>
</feature>
<reference evidence="3 4" key="1">
    <citation type="journal article" date="2017" name="Nat. Ecol. Evol.">
        <title>Scallop genome provides insights into evolution of bilaterian karyotype and development.</title>
        <authorList>
            <person name="Wang S."/>
            <person name="Zhang J."/>
            <person name="Jiao W."/>
            <person name="Li J."/>
            <person name="Xun X."/>
            <person name="Sun Y."/>
            <person name="Guo X."/>
            <person name="Huan P."/>
            <person name="Dong B."/>
            <person name="Zhang L."/>
            <person name="Hu X."/>
            <person name="Sun X."/>
            <person name="Wang J."/>
            <person name="Zhao C."/>
            <person name="Wang Y."/>
            <person name="Wang D."/>
            <person name="Huang X."/>
            <person name="Wang R."/>
            <person name="Lv J."/>
            <person name="Li Y."/>
            <person name="Zhang Z."/>
            <person name="Liu B."/>
            <person name="Lu W."/>
            <person name="Hui Y."/>
            <person name="Liang J."/>
            <person name="Zhou Z."/>
            <person name="Hou R."/>
            <person name="Li X."/>
            <person name="Liu Y."/>
            <person name="Li H."/>
            <person name="Ning X."/>
            <person name="Lin Y."/>
            <person name="Zhao L."/>
            <person name="Xing Q."/>
            <person name="Dou J."/>
            <person name="Li Y."/>
            <person name="Mao J."/>
            <person name="Guo H."/>
            <person name="Dou H."/>
            <person name="Li T."/>
            <person name="Mu C."/>
            <person name="Jiang W."/>
            <person name="Fu Q."/>
            <person name="Fu X."/>
            <person name="Miao Y."/>
            <person name="Liu J."/>
            <person name="Yu Q."/>
            <person name="Li R."/>
            <person name="Liao H."/>
            <person name="Li X."/>
            <person name="Kong Y."/>
            <person name="Jiang Z."/>
            <person name="Chourrout D."/>
            <person name="Li R."/>
            <person name="Bao Z."/>
        </authorList>
    </citation>
    <scope>NUCLEOTIDE SEQUENCE [LARGE SCALE GENOMIC DNA]</scope>
    <source>
        <strain evidence="3 4">PY_sf001</strain>
    </source>
</reference>
<feature type="region of interest" description="Disordered" evidence="1">
    <location>
        <begin position="240"/>
        <end position="265"/>
    </location>
</feature>
<feature type="compositionally biased region" description="Basic and acidic residues" evidence="1">
    <location>
        <begin position="393"/>
        <end position="405"/>
    </location>
</feature>
<feature type="compositionally biased region" description="Polar residues" evidence="1">
    <location>
        <begin position="558"/>
        <end position="572"/>
    </location>
</feature>
<feature type="region of interest" description="Disordered" evidence="1">
    <location>
        <begin position="770"/>
        <end position="829"/>
    </location>
</feature>
<dbReference type="InterPro" id="IPR019025">
    <property type="entry name" value="Cordon-bleu_ubiquitin_domain"/>
</dbReference>
<evidence type="ECO:0000259" key="2">
    <source>
        <dbReference type="Pfam" id="PF09469"/>
    </source>
</evidence>
<feature type="compositionally biased region" description="Polar residues" evidence="1">
    <location>
        <begin position="412"/>
        <end position="425"/>
    </location>
</feature>
<dbReference type="OrthoDB" id="8882621at2759"/>
<feature type="region of interest" description="Disordered" evidence="1">
    <location>
        <begin position="908"/>
        <end position="950"/>
    </location>
</feature>
<dbReference type="InterPro" id="IPR039895">
    <property type="entry name" value="COBL-like"/>
</dbReference>
<keyword evidence="4" id="KW-1185">Reference proteome</keyword>
<dbReference type="Gene3D" id="3.10.20.90">
    <property type="entry name" value="Phosphatidylinositol 3-kinase Catalytic Subunit, Chain A, domain 1"/>
    <property type="match status" value="1"/>
</dbReference>
<protein>
    <submittedName>
        <fullName evidence="3">Cordon-bleu protein-like 1</fullName>
    </submittedName>
</protein>
<feature type="compositionally biased region" description="Basic residues" evidence="1">
    <location>
        <begin position="1"/>
        <end position="11"/>
    </location>
</feature>
<dbReference type="Proteomes" id="UP000242188">
    <property type="component" value="Unassembled WGS sequence"/>
</dbReference>
<feature type="region of interest" description="Disordered" evidence="1">
    <location>
        <begin position="695"/>
        <end position="729"/>
    </location>
</feature>
<feature type="region of interest" description="Disordered" evidence="1">
    <location>
        <begin position="966"/>
        <end position="1006"/>
    </location>
</feature>
<feature type="region of interest" description="Disordered" evidence="1">
    <location>
        <begin position="1236"/>
        <end position="1293"/>
    </location>
</feature>
<feature type="compositionally biased region" description="Basic and acidic residues" evidence="1">
    <location>
        <begin position="911"/>
        <end position="923"/>
    </location>
</feature>
<gene>
    <name evidence="3" type="ORF">KP79_PYT19033</name>
</gene>
<feature type="compositionally biased region" description="Basic and acidic residues" evidence="1">
    <location>
        <begin position="770"/>
        <end position="779"/>
    </location>
</feature>
<evidence type="ECO:0000256" key="1">
    <source>
        <dbReference type="SAM" id="MobiDB-lite"/>
    </source>
</evidence>
<dbReference type="PANTHER" id="PTHR21557:SF2">
    <property type="entry name" value="CORDON-BLEU PROTEIN-LIKE 1"/>
    <property type="match status" value="1"/>
</dbReference>
<dbReference type="STRING" id="6573.A0A210PVH5"/>
<dbReference type="EMBL" id="NEDP02005461">
    <property type="protein sequence ID" value="OWF40491.1"/>
    <property type="molecule type" value="Genomic_DNA"/>
</dbReference>
<evidence type="ECO:0000313" key="3">
    <source>
        <dbReference type="EMBL" id="OWF40491.1"/>
    </source>
</evidence>
<organism evidence="3 4">
    <name type="scientific">Mizuhopecten yessoensis</name>
    <name type="common">Japanese scallop</name>
    <name type="synonym">Patinopecten yessoensis</name>
    <dbReference type="NCBI Taxonomy" id="6573"/>
    <lineage>
        <taxon>Eukaryota</taxon>
        <taxon>Metazoa</taxon>
        <taxon>Spiralia</taxon>
        <taxon>Lophotrochozoa</taxon>
        <taxon>Mollusca</taxon>
        <taxon>Bivalvia</taxon>
        <taxon>Autobranchia</taxon>
        <taxon>Pteriomorphia</taxon>
        <taxon>Pectinida</taxon>
        <taxon>Pectinoidea</taxon>
        <taxon>Pectinidae</taxon>
        <taxon>Mizuhopecten</taxon>
    </lineage>
</organism>
<comment type="caution">
    <text evidence="3">The sequence shown here is derived from an EMBL/GenBank/DDBJ whole genome shotgun (WGS) entry which is preliminary data.</text>
</comment>
<feature type="compositionally biased region" description="Basic and acidic residues" evidence="1">
    <location>
        <begin position="815"/>
        <end position="828"/>
    </location>
</feature>
<feature type="region of interest" description="Disordered" evidence="1">
    <location>
        <begin position="1"/>
        <end position="35"/>
    </location>
</feature>
<feature type="region of interest" description="Disordered" evidence="1">
    <location>
        <begin position="659"/>
        <end position="679"/>
    </location>
</feature>
<feature type="compositionally biased region" description="Polar residues" evidence="1">
    <location>
        <begin position="472"/>
        <end position="485"/>
    </location>
</feature>
<dbReference type="GO" id="GO:0003785">
    <property type="term" value="F:actin monomer binding"/>
    <property type="evidence" value="ECO:0007669"/>
    <property type="project" value="InterPro"/>
</dbReference>
<name>A0A210PVH5_MIZYE</name>